<gene>
    <name evidence="1" type="ORF">HPB50_015756</name>
</gene>
<protein>
    <submittedName>
        <fullName evidence="1">Uncharacterized protein</fullName>
    </submittedName>
</protein>
<name>A0ACB7SYI3_HYAAI</name>
<comment type="caution">
    <text evidence="1">The sequence shown here is derived from an EMBL/GenBank/DDBJ whole genome shotgun (WGS) entry which is preliminary data.</text>
</comment>
<proteinExistence type="predicted"/>
<dbReference type="EMBL" id="CM023482">
    <property type="protein sequence ID" value="KAH6939102.1"/>
    <property type="molecule type" value="Genomic_DNA"/>
</dbReference>
<keyword evidence="2" id="KW-1185">Reference proteome</keyword>
<evidence type="ECO:0000313" key="2">
    <source>
        <dbReference type="Proteomes" id="UP000821845"/>
    </source>
</evidence>
<dbReference type="Proteomes" id="UP000821845">
    <property type="component" value="Chromosome 2"/>
</dbReference>
<organism evidence="1 2">
    <name type="scientific">Hyalomma asiaticum</name>
    <name type="common">Tick</name>
    <dbReference type="NCBI Taxonomy" id="266040"/>
    <lineage>
        <taxon>Eukaryota</taxon>
        <taxon>Metazoa</taxon>
        <taxon>Ecdysozoa</taxon>
        <taxon>Arthropoda</taxon>
        <taxon>Chelicerata</taxon>
        <taxon>Arachnida</taxon>
        <taxon>Acari</taxon>
        <taxon>Parasitiformes</taxon>
        <taxon>Ixodida</taxon>
        <taxon>Ixodoidea</taxon>
        <taxon>Ixodidae</taxon>
        <taxon>Hyalomminae</taxon>
        <taxon>Hyalomma</taxon>
    </lineage>
</organism>
<reference evidence="1" key="1">
    <citation type="submission" date="2020-05" db="EMBL/GenBank/DDBJ databases">
        <title>Large-scale comparative analyses of tick genomes elucidate their genetic diversity and vector capacities.</title>
        <authorList>
            <person name="Jia N."/>
            <person name="Wang J."/>
            <person name="Shi W."/>
            <person name="Du L."/>
            <person name="Sun Y."/>
            <person name="Zhan W."/>
            <person name="Jiang J."/>
            <person name="Wang Q."/>
            <person name="Zhang B."/>
            <person name="Ji P."/>
            <person name="Sakyi L.B."/>
            <person name="Cui X."/>
            <person name="Yuan T."/>
            <person name="Jiang B."/>
            <person name="Yang W."/>
            <person name="Lam T.T.-Y."/>
            <person name="Chang Q."/>
            <person name="Ding S."/>
            <person name="Wang X."/>
            <person name="Zhu J."/>
            <person name="Ruan X."/>
            <person name="Zhao L."/>
            <person name="Wei J."/>
            <person name="Que T."/>
            <person name="Du C."/>
            <person name="Cheng J."/>
            <person name="Dai P."/>
            <person name="Han X."/>
            <person name="Huang E."/>
            <person name="Gao Y."/>
            <person name="Liu J."/>
            <person name="Shao H."/>
            <person name="Ye R."/>
            <person name="Li L."/>
            <person name="Wei W."/>
            <person name="Wang X."/>
            <person name="Wang C."/>
            <person name="Yang T."/>
            <person name="Huo Q."/>
            <person name="Li W."/>
            <person name="Guo W."/>
            <person name="Chen H."/>
            <person name="Zhou L."/>
            <person name="Ni X."/>
            <person name="Tian J."/>
            <person name="Zhou Y."/>
            <person name="Sheng Y."/>
            <person name="Liu T."/>
            <person name="Pan Y."/>
            <person name="Xia L."/>
            <person name="Li J."/>
            <person name="Zhao F."/>
            <person name="Cao W."/>
        </authorList>
    </citation>
    <scope>NUCLEOTIDE SEQUENCE</scope>
    <source>
        <strain evidence="1">Hyas-2018</strain>
    </source>
</reference>
<evidence type="ECO:0000313" key="1">
    <source>
        <dbReference type="EMBL" id="KAH6939102.1"/>
    </source>
</evidence>
<accession>A0ACB7SYI3</accession>
<sequence>MPAAERSVLSRSLSRRQSEENLLSKGAPVPFGLTRAKGKPHSVFTRRPSQGCVQRRLEEEEPRRDKALLGSFLSRTERAPIKEPPNEKWMSRRASP</sequence>